<name>A0A6G7PXV2_9BACT</name>
<dbReference type="PANTHER" id="PTHR42760">
    <property type="entry name" value="SHORT-CHAIN DEHYDROGENASES/REDUCTASES FAMILY MEMBER"/>
    <property type="match status" value="1"/>
</dbReference>
<dbReference type="Pfam" id="PF13561">
    <property type="entry name" value="adh_short_C2"/>
    <property type="match status" value="1"/>
</dbReference>
<sequence length="279" mass="30367">MSDSIVSDPSSFLVELFGLNNRVAIVTGAAGQLGGEYVRTLLSAGACVAAFDVNLDNPKSILSKINSKRLLTLEVDITDKKSVQRGLEEVLSHFGTLNILINNAAIDAPPNATDQETGPFETYPERSWQIMMDVNLKGMFICCQILGGYMASKCGGSIINISSIYGVLSPDQRIYAYRSIEKPFFKPVAYSVSKAGVLGLTKYLATYWASKNVRVNALILGGVFNNQDEIFIKNYSNKVPLGRMAWQYEYNGAILFLASDASSYMTGSALVIDGGYSAW</sequence>
<keyword evidence="2" id="KW-0560">Oxidoreductase</keyword>
<gene>
    <name evidence="3" type="ORF">G4V39_08725</name>
</gene>
<dbReference type="KEGG" id="tav:G4V39_08725"/>
<evidence type="ECO:0000256" key="2">
    <source>
        <dbReference type="ARBA" id="ARBA00023002"/>
    </source>
</evidence>
<keyword evidence="4" id="KW-1185">Reference proteome</keyword>
<dbReference type="InterPro" id="IPR036291">
    <property type="entry name" value="NAD(P)-bd_dom_sf"/>
</dbReference>
<dbReference type="PRINTS" id="PR00081">
    <property type="entry name" value="GDHRDH"/>
</dbReference>
<evidence type="ECO:0000313" key="4">
    <source>
        <dbReference type="Proteomes" id="UP000502179"/>
    </source>
</evidence>
<evidence type="ECO:0000256" key="1">
    <source>
        <dbReference type="ARBA" id="ARBA00006484"/>
    </source>
</evidence>
<dbReference type="SUPFAM" id="SSF51735">
    <property type="entry name" value="NAD(P)-binding Rossmann-fold domains"/>
    <property type="match status" value="1"/>
</dbReference>
<dbReference type="Gene3D" id="3.40.50.720">
    <property type="entry name" value="NAD(P)-binding Rossmann-like Domain"/>
    <property type="match status" value="1"/>
</dbReference>
<protein>
    <submittedName>
        <fullName evidence="3">SDR family oxidoreductase</fullName>
    </submittedName>
</protein>
<dbReference type="PANTHER" id="PTHR42760:SF133">
    <property type="entry name" value="3-OXOACYL-[ACYL-CARRIER-PROTEIN] REDUCTASE"/>
    <property type="match status" value="1"/>
</dbReference>
<dbReference type="GO" id="GO:0016616">
    <property type="term" value="F:oxidoreductase activity, acting on the CH-OH group of donors, NAD or NADP as acceptor"/>
    <property type="evidence" value="ECO:0007669"/>
    <property type="project" value="TreeGrafter"/>
</dbReference>
<accession>A0A6G7PXV2</accession>
<dbReference type="FunFam" id="3.40.50.720:FF:000084">
    <property type="entry name" value="Short-chain dehydrogenase reductase"/>
    <property type="match status" value="1"/>
</dbReference>
<dbReference type="EMBL" id="CP048877">
    <property type="protein sequence ID" value="QIJ72351.1"/>
    <property type="molecule type" value="Genomic_DNA"/>
</dbReference>
<organism evidence="3 4">
    <name type="scientific">Thermosulfuriphilus ammonigenes</name>
    <dbReference type="NCBI Taxonomy" id="1936021"/>
    <lineage>
        <taxon>Bacteria</taxon>
        <taxon>Pseudomonadati</taxon>
        <taxon>Thermodesulfobacteriota</taxon>
        <taxon>Thermodesulfobacteria</taxon>
        <taxon>Thermodesulfobacteriales</taxon>
        <taxon>Thermodesulfobacteriaceae</taxon>
        <taxon>Thermosulfuriphilus</taxon>
    </lineage>
</organism>
<proteinExistence type="inferred from homology"/>
<dbReference type="AlphaFoldDB" id="A0A6G7PXV2"/>
<dbReference type="PRINTS" id="PR00080">
    <property type="entry name" value="SDRFAMILY"/>
</dbReference>
<dbReference type="Proteomes" id="UP000502179">
    <property type="component" value="Chromosome"/>
</dbReference>
<dbReference type="RefSeq" id="WP_166032569.1">
    <property type="nucleotide sequence ID" value="NZ_CP048877.1"/>
</dbReference>
<dbReference type="InterPro" id="IPR002347">
    <property type="entry name" value="SDR_fam"/>
</dbReference>
<evidence type="ECO:0000313" key="3">
    <source>
        <dbReference type="EMBL" id="QIJ72351.1"/>
    </source>
</evidence>
<comment type="similarity">
    <text evidence="1">Belongs to the short-chain dehydrogenases/reductases (SDR) family.</text>
</comment>
<reference evidence="3 4" key="1">
    <citation type="submission" date="2020-02" db="EMBL/GenBank/DDBJ databases">
        <title>Genome analysis of Thermosulfuriphilus ammonigenes ST65T, an anaerobic thermophilic chemolithoautotrophic bacterium isolated from a deep-sea hydrothermal vent.</title>
        <authorList>
            <person name="Slobodkina G."/>
            <person name="Allioux M."/>
            <person name="Merkel A."/>
            <person name="Alain K."/>
            <person name="Jebbar M."/>
            <person name="Slobodkin A."/>
        </authorList>
    </citation>
    <scope>NUCLEOTIDE SEQUENCE [LARGE SCALE GENOMIC DNA]</scope>
    <source>
        <strain evidence="3 4">ST65</strain>
    </source>
</reference>